<dbReference type="RefSeq" id="WP_120756499.1">
    <property type="nucleotide sequence ID" value="NZ_JBFADQ010000010.1"/>
</dbReference>
<name>A0A3B0BFB9_9ACTN</name>
<dbReference type="OrthoDB" id="4298621at2"/>
<dbReference type="AlphaFoldDB" id="A0A3B0BFB9"/>
<feature type="compositionally biased region" description="Basic residues" evidence="1">
    <location>
        <begin position="189"/>
        <end position="204"/>
    </location>
</feature>
<comment type="caution">
    <text evidence="2">The sequence shown here is derived from an EMBL/GenBank/DDBJ whole genome shotgun (WGS) entry which is preliminary data.</text>
</comment>
<dbReference type="Proteomes" id="UP000270343">
    <property type="component" value="Unassembled WGS sequence"/>
</dbReference>
<sequence>MRTAMLSSPRPTTDDQGELYRIAVPATETAVRVARDSLQAILRAHPAVIEDARVCVSDAIAYVLAETPEHPRVTVTVCLHRTYVAFVIEDSDGPSRTLYHLTPRDLVAAPRLEIIRRMALSISVSRMWDGRRPATSVYLTLPVERTAHELADCTGLLVAPADPWRTRALWRLRRVAGWRAFRVMRRPSHARRSSRSHGDRRPRRERGPSFG</sequence>
<organism evidence="2 3">
    <name type="scientific">Streptomyces klenkii</name>
    <dbReference type="NCBI Taxonomy" id="1420899"/>
    <lineage>
        <taxon>Bacteria</taxon>
        <taxon>Bacillati</taxon>
        <taxon>Actinomycetota</taxon>
        <taxon>Actinomycetes</taxon>
        <taxon>Kitasatosporales</taxon>
        <taxon>Streptomycetaceae</taxon>
        <taxon>Streptomyces</taxon>
    </lineage>
</organism>
<proteinExistence type="predicted"/>
<dbReference type="EMBL" id="RBAM01000007">
    <property type="protein sequence ID" value="RKN70787.1"/>
    <property type="molecule type" value="Genomic_DNA"/>
</dbReference>
<evidence type="ECO:0000313" key="3">
    <source>
        <dbReference type="Proteomes" id="UP000270343"/>
    </source>
</evidence>
<reference evidence="2 3" key="1">
    <citation type="journal article" date="2015" name="Antonie Van Leeuwenhoek">
        <title>Streptomyces klenkii sp. nov., isolated from deep marine sediment.</title>
        <authorList>
            <person name="Veyisoglu A."/>
            <person name="Sahin N."/>
        </authorList>
    </citation>
    <scope>NUCLEOTIDE SEQUENCE [LARGE SCALE GENOMIC DNA]</scope>
    <source>
        <strain evidence="2 3">KCTC 29202</strain>
    </source>
</reference>
<keyword evidence="3" id="KW-1185">Reference proteome</keyword>
<evidence type="ECO:0000256" key="1">
    <source>
        <dbReference type="SAM" id="MobiDB-lite"/>
    </source>
</evidence>
<evidence type="ECO:0000313" key="2">
    <source>
        <dbReference type="EMBL" id="RKN70787.1"/>
    </source>
</evidence>
<protein>
    <submittedName>
        <fullName evidence="2">Uncharacterized protein</fullName>
    </submittedName>
</protein>
<gene>
    <name evidence="2" type="ORF">D7231_17940</name>
</gene>
<accession>A0A3B0BFB9</accession>
<feature type="region of interest" description="Disordered" evidence="1">
    <location>
        <begin position="189"/>
        <end position="211"/>
    </location>
</feature>